<evidence type="ECO:0000313" key="3">
    <source>
        <dbReference type="Proteomes" id="UP000067061"/>
    </source>
</evidence>
<reference evidence="2 4" key="2">
    <citation type="submission" date="2017-06" db="EMBL/GenBank/DDBJ databases">
        <title>Draft genome sequence of Fusobacterium nucleatum subsp. polymorphum KCOM 1260 (=ChDC F218).</title>
        <authorList>
            <person name="Kook J.-K."/>
            <person name="Park S.-N."/>
            <person name="Lim Y.K."/>
            <person name="Roh H."/>
        </authorList>
    </citation>
    <scope>NUCLEOTIDE SEQUENCE [LARGE SCALE GENOMIC DNA]</scope>
    <source>
        <strain evidence="2">KCOM 1260</strain>
        <strain evidence="4">KCOM 1260 (ChDC F218)</strain>
    </source>
</reference>
<evidence type="ECO:0000313" key="4">
    <source>
        <dbReference type="Proteomes" id="UP000196759"/>
    </source>
</evidence>
<name>A0A0S1YTY9_FUSNP</name>
<accession>A0A0S1YTY9</accession>
<evidence type="ECO:0000313" key="1">
    <source>
        <dbReference type="EMBL" id="ALM93869.1"/>
    </source>
</evidence>
<dbReference type="Proteomes" id="UP000067061">
    <property type="component" value="Chromosome"/>
</dbReference>
<organism evidence="2 4">
    <name type="scientific">Fusobacterium nucleatum subsp. polymorphum</name>
    <name type="common">Fusobacterium polymorphum</name>
    <dbReference type="NCBI Taxonomy" id="76857"/>
    <lineage>
        <taxon>Bacteria</taxon>
        <taxon>Fusobacteriati</taxon>
        <taxon>Fusobacteriota</taxon>
        <taxon>Fusobacteriia</taxon>
        <taxon>Fusobacteriales</taxon>
        <taxon>Fusobacteriaceae</taxon>
        <taxon>Fusobacterium</taxon>
    </lineage>
</organism>
<proteinExistence type="predicted"/>
<dbReference type="PROSITE" id="PS51257">
    <property type="entry name" value="PROKAR_LIPOPROTEIN"/>
    <property type="match status" value="1"/>
</dbReference>
<dbReference type="Proteomes" id="UP000196759">
    <property type="component" value="Chromosome"/>
</dbReference>
<dbReference type="EMBL" id="CP013121">
    <property type="protein sequence ID" value="ALM93869.1"/>
    <property type="molecule type" value="Genomic_DNA"/>
</dbReference>
<keyword evidence="4" id="KW-1185">Reference proteome</keyword>
<protein>
    <recommendedName>
        <fullName evidence="5">Lipoprotein</fullName>
    </recommendedName>
</protein>
<dbReference type="RefSeq" id="WP_023038118.1">
    <property type="nucleotide sequence ID" value="NZ_CP013121.1"/>
</dbReference>
<reference evidence="1 3" key="1">
    <citation type="submission" date="2015-11" db="EMBL/GenBank/DDBJ databases">
        <authorList>
            <person name="Kook J.-K."/>
            <person name="Park S.-N."/>
            <person name="Lim Y.K."/>
            <person name="Jo E."/>
        </authorList>
    </citation>
    <scope>NUCLEOTIDE SEQUENCE [LARGE SCALE GENOMIC DNA]</scope>
    <source>
        <strain evidence="1 3">ChDC F306</strain>
    </source>
</reference>
<dbReference type="EMBL" id="CP021934">
    <property type="protein sequence ID" value="ASC02556.1"/>
    <property type="molecule type" value="Genomic_DNA"/>
</dbReference>
<evidence type="ECO:0000313" key="2">
    <source>
        <dbReference type="EMBL" id="ASC02556.1"/>
    </source>
</evidence>
<gene>
    <name evidence="2" type="ORF">CBG50_04120</name>
    <name evidence="1" type="ORF">RO02_04305</name>
</gene>
<evidence type="ECO:0008006" key="5">
    <source>
        <dbReference type="Google" id="ProtNLM"/>
    </source>
</evidence>
<sequence length="273" mass="31696">MNIKKILFIFFTLLFLCSCGENKNDEKTDTISTIEETKSQDEVEIDDYVSDEEFDEAILFPKNAKEIEDFLPKNWQILYEVEGDLNNDNLNDIALIIENTDSGNIKKNDSFGPETLNLNERIILVLFQEKDGSYTLKSKNDKGFIESENSEINPELSDPLEDGGMNIVNNTLRIKFNYWSSAGTWYTSTREYVFRYQNNQFELIGFEENSYHRASGEMITYSYNLSTGKIKIVTGENMFDDNESKPEVEWKEKVIEPKPILDEIYPGIYDDLF</sequence>
<dbReference type="AlphaFoldDB" id="A0A0S1YTY9"/>